<keyword evidence="2" id="KW-0436">Ligase</keyword>
<gene>
    <name evidence="7" type="ORF">GQE98_16485</name>
</gene>
<sequence>MSDERTIFELLQIGREDAAAIGAPGRAPLPYKALRELAARVIVKLNDLGIGRGDRVAIVLPNGPEMASAFVTVASAATTAPLNPDYKAEEFEFYLNDLQAKALLVEAGSHSPAIDIAQKLGIAVIELTVPKGAPAGYFELTGSTIGETASPGPAEPGDVALILHTSGTTSRPKIVPLSHRNVTASAQNIVHSLTLTQADKCLNIMPLFHIHGLIAAVLSSLRAGANVTCTPGFNALKIFGWIGEEKPSWYSAVPTMHQAVLSRGARNKEIIENANLRFIRSSSASLPPQVMTSLEEMWNCPVIEAYGMTEASHQMAANPLPPSKRVPGSVGIASGPEIAIMSAEGKILKSNETGEIVIRGENVTAGYENNPKANAEAFTEGWFRTGDQGIMTSEGYLTITGRLKEIINRGGEKISPREVDEVLMNHPAVDQVVTFALPHEKLGEDVAAAIVLKDGHNATEAELRDFAAISLAAFKVPRSILLLDEIPKGATGKLQRIGLAEKLGLVT</sequence>
<comment type="caution">
    <text evidence="7">The sequence shown here is derived from an EMBL/GenBank/DDBJ whole genome shotgun (WGS) entry which is preliminary data.</text>
</comment>
<accession>A0A6L8WDK2</accession>
<dbReference type="Pfam" id="PF13193">
    <property type="entry name" value="AMP-binding_C"/>
    <property type="match status" value="1"/>
</dbReference>
<dbReference type="AlphaFoldDB" id="A0A6L8WDK2"/>
<evidence type="ECO:0000256" key="1">
    <source>
        <dbReference type="ARBA" id="ARBA00006432"/>
    </source>
</evidence>
<dbReference type="InterPro" id="IPR000873">
    <property type="entry name" value="AMP-dep_synth/lig_dom"/>
</dbReference>
<keyword evidence="4" id="KW-0067">ATP-binding</keyword>
<dbReference type="Gene3D" id="3.40.50.12780">
    <property type="entry name" value="N-terminal domain of ligase-like"/>
    <property type="match status" value="1"/>
</dbReference>
<evidence type="ECO:0000259" key="5">
    <source>
        <dbReference type="Pfam" id="PF00501"/>
    </source>
</evidence>
<evidence type="ECO:0000256" key="4">
    <source>
        <dbReference type="ARBA" id="ARBA00022840"/>
    </source>
</evidence>
<dbReference type="RefSeq" id="WP_161316800.1">
    <property type="nucleotide sequence ID" value="NZ_WTUW01000009.1"/>
</dbReference>
<evidence type="ECO:0000259" key="6">
    <source>
        <dbReference type="Pfam" id="PF13193"/>
    </source>
</evidence>
<dbReference type="InterPro" id="IPR025110">
    <property type="entry name" value="AMP-bd_C"/>
</dbReference>
<dbReference type="GO" id="GO:0031956">
    <property type="term" value="F:medium-chain fatty acid-CoA ligase activity"/>
    <property type="evidence" value="ECO:0007669"/>
    <property type="project" value="TreeGrafter"/>
</dbReference>
<dbReference type="InterPro" id="IPR045310">
    <property type="entry name" value="Pcs60-like"/>
</dbReference>
<reference evidence="7 8" key="1">
    <citation type="submission" date="2019-12" db="EMBL/GenBank/DDBJ databases">
        <title>Snethiella sp. nov. sp. isolated from sea sand.</title>
        <authorList>
            <person name="Kim J."/>
            <person name="Jeong S.E."/>
            <person name="Jung H.S."/>
            <person name="Jeon C.O."/>
        </authorList>
    </citation>
    <scope>NUCLEOTIDE SEQUENCE [LARGE SCALE GENOMIC DNA]</scope>
    <source>
        <strain evidence="7 8">DP05</strain>
    </source>
</reference>
<dbReference type="PANTHER" id="PTHR43201">
    <property type="entry name" value="ACYL-COA SYNTHETASE"/>
    <property type="match status" value="1"/>
</dbReference>
<evidence type="ECO:0000313" key="7">
    <source>
        <dbReference type="EMBL" id="MZR32237.1"/>
    </source>
</evidence>
<dbReference type="EMBL" id="WTUW01000009">
    <property type="protein sequence ID" value="MZR32237.1"/>
    <property type="molecule type" value="Genomic_DNA"/>
</dbReference>
<dbReference type="Pfam" id="PF00501">
    <property type="entry name" value="AMP-binding"/>
    <property type="match status" value="1"/>
</dbReference>
<dbReference type="InterPro" id="IPR042099">
    <property type="entry name" value="ANL_N_sf"/>
</dbReference>
<evidence type="ECO:0000313" key="8">
    <source>
        <dbReference type="Proteomes" id="UP000476030"/>
    </source>
</evidence>
<dbReference type="InterPro" id="IPR020845">
    <property type="entry name" value="AMP-binding_CS"/>
</dbReference>
<comment type="similarity">
    <text evidence="1">Belongs to the ATP-dependent AMP-binding enzyme family.</text>
</comment>
<proteinExistence type="inferred from homology"/>
<protein>
    <submittedName>
        <fullName evidence="7">AMP-binding protein</fullName>
    </submittedName>
</protein>
<organism evidence="7 8">
    <name type="scientific">Sneathiella litorea</name>
    <dbReference type="NCBI Taxonomy" id="2606216"/>
    <lineage>
        <taxon>Bacteria</taxon>
        <taxon>Pseudomonadati</taxon>
        <taxon>Pseudomonadota</taxon>
        <taxon>Alphaproteobacteria</taxon>
        <taxon>Sneathiellales</taxon>
        <taxon>Sneathiellaceae</taxon>
        <taxon>Sneathiella</taxon>
    </lineage>
</organism>
<dbReference type="CDD" id="cd05926">
    <property type="entry name" value="FACL_fum10p_like"/>
    <property type="match status" value="1"/>
</dbReference>
<dbReference type="InterPro" id="IPR045851">
    <property type="entry name" value="AMP-bd_C_sf"/>
</dbReference>
<evidence type="ECO:0000256" key="3">
    <source>
        <dbReference type="ARBA" id="ARBA00022741"/>
    </source>
</evidence>
<keyword evidence="3" id="KW-0547">Nucleotide-binding</keyword>
<feature type="domain" description="AMP-dependent synthetase/ligase" evidence="5">
    <location>
        <begin position="26"/>
        <end position="367"/>
    </location>
</feature>
<dbReference type="SUPFAM" id="SSF56801">
    <property type="entry name" value="Acetyl-CoA synthetase-like"/>
    <property type="match status" value="1"/>
</dbReference>
<dbReference type="Gene3D" id="3.30.300.30">
    <property type="match status" value="1"/>
</dbReference>
<dbReference type="GO" id="GO:0006631">
    <property type="term" value="P:fatty acid metabolic process"/>
    <property type="evidence" value="ECO:0007669"/>
    <property type="project" value="TreeGrafter"/>
</dbReference>
<dbReference type="Proteomes" id="UP000476030">
    <property type="component" value="Unassembled WGS sequence"/>
</dbReference>
<evidence type="ECO:0000256" key="2">
    <source>
        <dbReference type="ARBA" id="ARBA00022598"/>
    </source>
</evidence>
<keyword evidence="8" id="KW-1185">Reference proteome</keyword>
<feature type="domain" description="AMP-binding enzyme C-terminal" evidence="6">
    <location>
        <begin position="418"/>
        <end position="493"/>
    </location>
</feature>
<dbReference type="PANTHER" id="PTHR43201:SF5">
    <property type="entry name" value="MEDIUM-CHAIN ACYL-COA LIGASE ACSF2, MITOCHONDRIAL"/>
    <property type="match status" value="1"/>
</dbReference>
<dbReference type="PROSITE" id="PS00455">
    <property type="entry name" value="AMP_BINDING"/>
    <property type="match status" value="1"/>
</dbReference>
<dbReference type="GO" id="GO:0005524">
    <property type="term" value="F:ATP binding"/>
    <property type="evidence" value="ECO:0007669"/>
    <property type="project" value="UniProtKB-KW"/>
</dbReference>
<name>A0A6L8WDK2_9PROT</name>